<gene>
    <name evidence="4" type="ORF">O4H32_11250</name>
</gene>
<reference evidence="4" key="1">
    <citation type="submission" date="2022-12" db="EMBL/GenBank/DDBJ databases">
        <title>Bacterial isolates from different developmental stages of Nematostella vectensis.</title>
        <authorList>
            <person name="Fraune S."/>
        </authorList>
    </citation>
    <scope>NUCLEOTIDE SEQUENCE</scope>
    <source>
        <strain evidence="4">G21619-S1</strain>
    </source>
</reference>
<comment type="similarity">
    <text evidence="1">Belongs to the ATP-dependent AMP-binding enzyme family.</text>
</comment>
<dbReference type="PANTHER" id="PTHR43201">
    <property type="entry name" value="ACYL-COA SYNTHETASE"/>
    <property type="match status" value="1"/>
</dbReference>
<comment type="caution">
    <text evidence="4">The sequence shown here is derived from an EMBL/GenBank/DDBJ whole genome shotgun (WGS) entry which is preliminary data.</text>
</comment>
<dbReference type="InterPro" id="IPR045851">
    <property type="entry name" value="AMP-bd_C_sf"/>
</dbReference>
<sequence>MERDANLYTVLRGGFPADLGAVAIETPERTYSWADIDAISGRMAALLRSFGAPAGARVAVQVEKSPEALMLYLATLRAGLVYLPLNTAYREAEVAYFLGDAEPAVVVCGDGAKHWCEPLARAKGAARVLTLNADGGGSLVEAAAGMDPVFETARSAPGDLAAILYTSGTTGRSKGAMLTHANLAANALTLRDFWGWRGDDVLLHMLPIFHVHGLFVASHGALLAGARMIWLPKLDVEQALRYLPRCTLMMGVPTYYVRLLADPRFGRETCANMRLFISGSAPLLVDTFREFQARSGMTILERYGMSETGMITSNPWDPARGERIPGTVGPALPGETVRVVDDADRPVAVGEPGHVQVRGPNVFAGYWRMPEKTREEFTADGWFRTGDIGMLGGAGIPDDYLSIVGRSKDLIISGGYNVYPKEIEMVIDAMPGVQESAVIGVPHADFGEAVVAVVVPRAGTAVDPAAIQAGLKSGLANFKVPKKIHVIDALPRNAMGKVQKNVLRQQYADLE</sequence>
<evidence type="ECO:0000259" key="3">
    <source>
        <dbReference type="Pfam" id="PF13193"/>
    </source>
</evidence>
<dbReference type="RefSeq" id="WP_269359217.1">
    <property type="nucleotide sequence ID" value="NZ_JAPWHE010000008.1"/>
</dbReference>
<dbReference type="Gene3D" id="3.40.50.12780">
    <property type="entry name" value="N-terminal domain of ligase-like"/>
    <property type="match status" value="1"/>
</dbReference>
<feature type="domain" description="AMP-binding enzyme C-terminal" evidence="3">
    <location>
        <begin position="422"/>
        <end position="497"/>
    </location>
</feature>
<dbReference type="InterPro" id="IPR000873">
    <property type="entry name" value="AMP-dep_synth/lig_dom"/>
</dbReference>
<evidence type="ECO:0000313" key="5">
    <source>
        <dbReference type="Proteomes" id="UP001068379"/>
    </source>
</evidence>
<name>A0ABT4M5E7_9BURK</name>
<dbReference type="EMBL" id="JAPWHE010000008">
    <property type="protein sequence ID" value="MCZ4330526.1"/>
    <property type="molecule type" value="Genomic_DNA"/>
</dbReference>
<evidence type="ECO:0000256" key="1">
    <source>
        <dbReference type="ARBA" id="ARBA00006432"/>
    </source>
</evidence>
<dbReference type="Pfam" id="PF13193">
    <property type="entry name" value="AMP-binding_C"/>
    <property type="match status" value="1"/>
</dbReference>
<dbReference type="PANTHER" id="PTHR43201:SF8">
    <property type="entry name" value="ACYL-COA SYNTHETASE FAMILY MEMBER 3"/>
    <property type="match status" value="1"/>
</dbReference>
<evidence type="ECO:0000313" key="4">
    <source>
        <dbReference type="EMBL" id="MCZ4330526.1"/>
    </source>
</evidence>
<proteinExistence type="inferred from homology"/>
<dbReference type="CDD" id="cd05941">
    <property type="entry name" value="MCS"/>
    <property type="match status" value="1"/>
</dbReference>
<dbReference type="InterPro" id="IPR042099">
    <property type="entry name" value="ANL_N_sf"/>
</dbReference>
<dbReference type="InterPro" id="IPR020845">
    <property type="entry name" value="AMP-binding_CS"/>
</dbReference>
<dbReference type="InterPro" id="IPR025110">
    <property type="entry name" value="AMP-bd_C"/>
</dbReference>
<dbReference type="Proteomes" id="UP001068379">
    <property type="component" value="Unassembled WGS sequence"/>
</dbReference>
<feature type="domain" description="AMP-dependent synthetase/ligase" evidence="2">
    <location>
        <begin position="21"/>
        <end position="367"/>
    </location>
</feature>
<organism evidence="4 5">
    <name type="scientific">Castellaniella denitrificans</name>
    <dbReference type="NCBI Taxonomy" id="56119"/>
    <lineage>
        <taxon>Bacteria</taxon>
        <taxon>Pseudomonadati</taxon>
        <taxon>Pseudomonadota</taxon>
        <taxon>Betaproteobacteria</taxon>
        <taxon>Burkholderiales</taxon>
        <taxon>Alcaligenaceae</taxon>
        <taxon>Castellaniella</taxon>
    </lineage>
</organism>
<dbReference type="PROSITE" id="PS00455">
    <property type="entry name" value="AMP_BINDING"/>
    <property type="match status" value="1"/>
</dbReference>
<evidence type="ECO:0000259" key="2">
    <source>
        <dbReference type="Pfam" id="PF00501"/>
    </source>
</evidence>
<dbReference type="SUPFAM" id="SSF56801">
    <property type="entry name" value="Acetyl-CoA synthetase-like"/>
    <property type="match status" value="1"/>
</dbReference>
<dbReference type="NCBIfam" id="NF005702">
    <property type="entry name" value="PRK07514.1"/>
    <property type="match status" value="1"/>
</dbReference>
<keyword evidence="5" id="KW-1185">Reference proteome</keyword>
<accession>A0ABT4M5E7</accession>
<dbReference type="Gene3D" id="3.30.300.30">
    <property type="match status" value="1"/>
</dbReference>
<dbReference type="Pfam" id="PF00501">
    <property type="entry name" value="AMP-binding"/>
    <property type="match status" value="1"/>
</dbReference>
<protein>
    <submittedName>
        <fullName evidence="4">Malonyl-CoA synthase</fullName>
    </submittedName>
</protein>